<protein>
    <submittedName>
        <fullName evidence="1">Uncharacterized protein</fullName>
    </submittedName>
</protein>
<gene>
    <name evidence="1" type="ORF">QVE165_LOCUS55028</name>
</gene>
<dbReference type="Proteomes" id="UP000663832">
    <property type="component" value="Unassembled WGS sequence"/>
</dbReference>
<organism evidence="1 2">
    <name type="scientific">Adineta steineri</name>
    <dbReference type="NCBI Taxonomy" id="433720"/>
    <lineage>
        <taxon>Eukaryota</taxon>
        <taxon>Metazoa</taxon>
        <taxon>Spiralia</taxon>
        <taxon>Gnathifera</taxon>
        <taxon>Rotifera</taxon>
        <taxon>Eurotatoria</taxon>
        <taxon>Bdelloidea</taxon>
        <taxon>Adinetida</taxon>
        <taxon>Adinetidae</taxon>
        <taxon>Adineta</taxon>
    </lineage>
</organism>
<reference evidence="1" key="1">
    <citation type="submission" date="2021-02" db="EMBL/GenBank/DDBJ databases">
        <authorList>
            <person name="Nowell W R."/>
        </authorList>
    </citation>
    <scope>NUCLEOTIDE SEQUENCE</scope>
</reference>
<dbReference type="EMBL" id="CAJNOM010001721">
    <property type="protein sequence ID" value="CAF1617268.1"/>
    <property type="molecule type" value="Genomic_DNA"/>
</dbReference>
<accession>A0A816C0P2</accession>
<evidence type="ECO:0000313" key="2">
    <source>
        <dbReference type="Proteomes" id="UP000663832"/>
    </source>
</evidence>
<dbReference type="OrthoDB" id="10112481at2759"/>
<dbReference type="InterPro" id="IPR039261">
    <property type="entry name" value="FNR_nucleotide-bd"/>
</dbReference>
<comment type="caution">
    <text evidence="1">The sequence shown here is derived from an EMBL/GenBank/DDBJ whole genome shotgun (WGS) entry which is preliminary data.</text>
</comment>
<proteinExistence type="predicted"/>
<dbReference type="Gene3D" id="3.40.50.80">
    <property type="entry name" value="Nucleotide-binding domain of ferredoxin-NADP reductase (FNR) module"/>
    <property type="match status" value="1"/>
</dbReference>
<name>A0A816C0P2_9BILA</name>
<sequence length="138" mass="16733">MNMLYHLWLKKPSNFNFNVGEYIDIYLPNIAEQESYLTVTTPSTTNSQSRYLDIHLYYTSIRNNEQTMLENLSYHLVVNMYEDMYTQLRTPTHVRRPPWKLLSAKFKVKYRSTNVFFFGNRLMTDEIKKHCNKHTFRF</sequence>
<evidence type="ECO:0000313" key="1">
    <source>
        <dbReference type="EMBL" id="CAF1617268.1"/>
    </source>
</evidence>
<keyword evidence="2" id="KW-1185">Reference proteome</keyword>
<dbReference type="AlphaFoldDB" id="A0A816C0P2"/>